<evidence type="ECO:0000256" key="1">
    <source>
        <dbReference type="SAM" id="MobiDB-lite"/>
    </source>
</evidence>
<comment type="caution">
    <text evidence="2">The sequence shown here is derived from an EMBL/GenBank/DDBJ whole genome shotgun (WGS) entry which is preliminary data.</text>
</comment>
<evidence type="ECO:0000313" key="2">
    <source>
        <dbReference type="EMBL" id="CAL1672683.1"/>
    </source>
</evidence>
<reference evidence="2" key="1">
    <citation type="submission" date="2024-04" db="EMBL/GenBank/DDBJ databases">
        <authorList>
            <consortium name="Molecular Ecology Group"/>
        </authorList>
    </citation>
    <scope>NUCLEOTIDE SEQUENCE</scope>
</reference>
<dbReference type="Proteomes" id="UP001497644">
    <property type="component" value="Unassembled WGS sequence"/>
</dbReference>
<keyword evidence="3" id="KW-1185">Reference proteome</keyword>
<evidence type="ECO:0000313" key="3">
    <source>
        <dbReference type="Proteomes" id="UP001497644"/>
    </source>
</evidence>
<organism evidence="2 3">
    <name type="scientific">Lasius platythorax</name>
    <dbReference type="NCBI Taxonomy" id="488582"/>
    <lineage>
        <taxon>Eukaryota</taxon>
        <taxon>Metazoa</taxon>
        <taxon>Ecdysozoa</taxon>
        <taxon>Arthropoda</taxon>
        <taxon>Hexapoda</taxon>
        <taxon>Insecta</taxon>
        <taxon>Pterygota</taxon>
        <taxon>Neoptera</taxon>
        <taxon>Endopterygota</taxon>
        <taxon>Hymenoptera</taxon>
        <taxon>Apocrita</taxon>
        <taxon>Aculeata</taxon>
        <taxon>Formicoidea</taxon>
        <taxon>Formicidae</taxon>
        <taxon>Formicinae</taxon>
        <taxon>Lasius</taxon>
        <taxon>Lasius</taxon>
    </lineage>
</organism>
<name>A0AAV2MYR6_9HYME</name>
<sequence length="88" mass="10224">MQESSYLSTNSSRIPKREKNKITKGSKKLYKKNETQLKCKRTRWSNAEKDIVLIQFGTYLNTYKCPSFKEIAALIAANPCLQTRTVYQ</sequence>
<protein>
    <submittedName>
        <fullName evidence="2">Uncharacterized protein</fullName>
    </submittedName>
</protein>
<feature type="compositionally biased region" description="Polar residues" evidence="1">
    <location>
        <begin position="1"/>
        <end position="13"/>
    </location>
</feature>
<proteinExistence type="predicted"/>
<gene>
    <name evidence="2" type="ORF">LPLAT_LOCUS10581</name>
</gene>
<dbReference type="EMBL" id="CAXIPU020000809">
    <property type="protein sequence ID" value="CAL1672683.1"/>
    <property type="molecule type" value="Genomic_DNA"/>
</dbReference>
<accession>A0AAV2MYR6</accession>
<feature type="region of interest" description="Disordered" evidence="1">
    <location>
        <begin position="1"/>
        <end position="27"/>
    </location>
</feature>
<dbReference type="AlphaFoldDB" id="A0AAV2MYR6"/>